<proteinExistence type="predicted"/>
<organism evidence="1 2">
    <name type="scientific">Coleofasciculus chthonoplastes PCC 7420</name>
    <dbReference type="NCBI Taxonomy" id="118168"/>
    <lineage>
        <taxon>Bacteria</taxon>
        <taxon>Bacillati</taxon>
        <taxon>Cyanobacteriota</taxon>
        <taxon>Cyanophyceae</taxon>
        <taxon>Coleofasciculales</taxon>
        <taxon>Coleofasciculaceae</taxon>
        <taxon>Coleofasciculus</taxon>
    </lineage>
</organism>
<evidence type="ECO:0000313" key="1">
    <source>
        <dbReference type="EMBL" id="EDX75672.1"/>
    </source>
</evidence>
<dbReference type="STRING" id="118168.MC7420_6327"/>
<reference evidence="1 2" key="1">
    <citation type="submission" date="2008-07" db="EMBL/GenBank/DDBJ databases">
        <authorList>
            <person name="Tandeau de Marsac N."/>
            <person name="Ferriera S."/>
            <person name="Johnson J."/>
            <person name="Kravitz S."/>
            <person name="Beeson K."/>
            <person name="Sutton G."/>
            <person name="Rogers Y.-H."/>
            <person name="Friedman R."/>
            <person name="Frazier M."/>
            <person name="Venter J.C."/>
        </authorList>
    </citation>
    <scope>NUCLEOTIDE SEQUENCE [LARGE SCALE GENOMIC DNA]</scope>
    <source>
        <strain evidence="1 2">PCC 7420</strain>
    </source>
</reference>
<dbReference type="HOGENOM" id="CLU_3409072_0_0_3"/>
<accession>B4VQU7</accession>
<dbReference type="Proteomes" id="UP000003835">
    <property type="component" value="Unassembled WGS sequence"/>
</dbReference>
<name>B4VQU7_9CYAN</name>
<gene>
    <name evidence="1" type="ORF">MC7420_6327</name>
</gene>
<evidence type="ECO:0000313" key="2">
    <source>
        <dbReference type="Proteomes" id="UP000003835"/>
    </source>
</evidence>
<keyword evidence="2" id="KW-1185">Reference proteome</keyword>
<dbReference type="AlphaFoldDB" id="B4VQU7"/>
<dbReference type="EMBL" id="DS989848">
    <property type="protein sequence ID" value="EDX75672.1"/>
    <property type="molecule type" value="Genomic_DNA"/>
</dbReference>
<protein>
    <submittedName>
        <fullName evidence="1">Uncharacterized protein</fullName>
    </submittedName>
</protein>
<sequence>MIENSKRYYSDEYTRKAVDKVVSEQANSL</sequence>